<dbReference type="EMBL" id="JAGINW010000001">
    <property type="protein sequence ID" value="MBP2323044.1"/>
    <property type="molecule type" value="Genomic_DNA"/>
</dbReference>
<dbReference type="RefSeq" id="WP_209638928.1">
    <property type="nucleotide sequence ID" value="NZ_JAGINW010000001.1"/>
</dbReference>
<keyword evidence="2" id="KW-1185">Reference proteome</keyword>
<gene>
    <name evidence="1" type="ORF">JOF56_003429</name>
</gene>
<protein>
    <submittedName>
        <fullName evidence="1">Biotin operon repressor</fullName>
    </submittedName>
</protein>
<evidence type="ECO:0000313" key="1">
    <source>
        <dbReference type="EMBL" id="MBP2323044.1"/>
    </source>
</evidence>
<reference evidence="1 2" key="1">
    <citation type="submission" date="2021-03" db="EMBL/GenBank/DDBJ databases">
        <title>Sequencing the genomes of 1000 actinobacteria strains.</title>
        <authorList>
            <person name="Klenk H.-P."/>
        </authorList>
    </citation>
    <scope>NUCLEOTIDE SEQUENCE [LARGE SCALE GENOMIC DNA]</scope>
    <source>
        <strain evidence="1 2">DSM 46670</strain>
    </source>
</reference>
<accession>A0ABS4TF99</accession>
<proteinExistence type="predicted"/>
<name>A0ABS4TF99_9PSEU</name>
<evidence type="ECO:0000313" key="2">
    <source>
        <dbReference type="Proteomes" id="UP001519332"/>
    </source>
</evidence>
<sequence length="218" mass="24150">MCSDDELRTAIAGARDALTAAISHLDKIGTAERVTEDDWQDASAAVGLSMALHRENMARVGVLLGLGGAQKRLLRYLLRHVGQVVSGPELSGVAGIAEWPRRIRELRVEEGWPIESGVQRSTLRPDEYILLRGERDEELARKWQLASDIRRSSGTVRDRILAFLKAVSPQAADRDDLEYVAKSGTWKPAIGDLRDEGWDIRSADEDPQLAPGSYRLLL</sequence>
<dbReference type="Proteomes" id="UP001519332">
    <property type="component" value="Unassembled WGS sequence"/>
</dbReference>
<organism evidence="1 2">
    <name type="scientific">Kibdelosporangium banguiense</name>
    <dbReference type="NCBI Taxonomy" id="1365924"/>
    <lineage>
        <taxon>Bacteria</taxon>
        <taxon>Bacillati</taxon>
        <taxon>Actinomycetota</taxon>
        <taxon>Actinomycetes</taxon>
        <taxon>Pseudonocardiales</taxon>
        <taxon>Pseudonocardiaceae</taxon>
        <taxon>Kibdelosporangium</taxon>
    </lineage>
</organism>
<comment type="caution">
    <text evidence="1">The sequence shown here is derived from an EMBL/GenBank/DDBJ whole genome shotgun (WGS) entry which is preliminary data.</text>
</comment>